<organism evidence="6 7">
    <name type="scientific">Erysipelothrix larvae</name>
    <dbReference type="NCBI Taxonomy" id="1514105"/>
    <lineage>
        <taxon>Bacteria</taxon>
        <taxon>Bacillati</taxon>
        <taxon>Bacillota</taxon>
        <taxon>Erysipelotrichia</taxon>
        <taxon>Erysipelotrichales</taxon>
        <taxon>Erysipelotrichaceae</taxon>
        <taxon>Erysipelothrix</taxon>
    </lineage>
</organism>
<dbReference type="Pfam" id="PF00005">
    <property type="entry name" value="ABC_tran"/>
    <property type="match status" value="1"/>
</dbReference>
<comment type="similarity">
    <text evidence="1">Belongs to the ABC transporter superfamily.</text>
</comment>
<dbReference type="PROSITE" id="PS50893">
    <property type="entry name" value="ABC_TRANSPORTER_2"/>
    <property type="match status" value="1"/>
</dbReference>
<accession>A0A109UHI0</accession>
<dbReference type="SMART" id="SM00382">
    <property type="entry name" value="AAA"/>
    <property type="match status" value="1"/>
</dbReference>
<dbReference type="SUPFAM" id="SSF52540">
    <property type="entry name" value="P-loop containing nucleoside triphosphate hydrolases"/>
    <property type="match status" value="1"/>
</dbReference>
<evidence type="ECO:0000256" key="3">
    <source>
        <dbReference type="ARBA" id="ARBA00022741"/>
    </source>
</evidence>
<reference evidence="6 7" key="1">
    <citation type="submission" date="2015-10" db="EMBL/GenBank/DDBJ databases">
        <title>Erysipelothrix larvae sp. LV19 isolated from the larval gut of the rhinoceros beetle, Trypoxylus dichotomus.</title>
        <authorList>
            <person name="Lim S."/>
            <person name="Kim B.-C."/>
        </authorList>
    </citation>
    <scope>NUCLEOTIDE SEQUENCE [LARGE SCALE GENOMIC DNA]</scope>
    <source>
        <strain evidence="6 7">LV19</strain>
    </source>
</reference>
<dbReference type="EMBL" id="CP013213">
    <property type="protein sequence ID" value="AMC94173.1"/>
    <property type="molecule type" value="Genomic_DNA"/>
</dbReference>
<gene>
    <name evidence="6" type="ORF">AOC36_09275</name>
</gene>
<dbReference type="Proteomes" id="UP000063781">
    <property type="component" value="Chromosome"/>
</dbReference>
<keyword evidence="7" id="KW-1185">Reference proteome</keyword>
<keyword evidence="4 6" id="KW-0067">ATP-binding</keyword>
<proteinExistence type="inferred from homology"/>
<sequence length="288" mass="32701">MELLNLTNVSKKFKEVQALKDVSFTMKPGIYGLIGPNGAGKSTLIRLIATLDKATSGVISYGDKHIWDIKESYRSLIGLMPQNQKGYGNYSGLAFMYYMANLKGISKQEATIQVNALVKQVGLEESINRKIKTYSGGMRQRLMFAQSLLGDPKIIILDEPTAGLDPFERIRLRNYISEIAENRIVLIATHVMQDIESIADKVILLNKGNIVFEGTGFELLETLKGKVVEKFIEVHELPNYQSQYRVSRVYKYESKYLIRYIDETAQGDKTPTFEDAYLYYMVDYDANI</sequence>
<dbReference type="InterPro" id="IPR003593">
    <property type="entry name" value="AAA+_ATPase"/>
</dbReference>
<protein>
    <submittedName>
        <fullName evidence="6">ABC transporter ATP-binding protein</fullName>
    </submittedName>
</protein>
<dbReference type="GO" id="GO:0005524">
    <property type="term" value="F:ATP binding"/>
    <property type="evidence" value="ECO:0007669"/>
    <property type="project" value="UniProtKB-KW"/>
</dbReference>
<dbReference type="InterPro" id="IPR017871">
    <property type="entry name" value="ABC_transporter-like_CS"/>
</dbReference>
<name>A0A109UHI0_9FIRM</name>
<dbReference type="Gene3D" id="3.40.50.300">
    <property type="entry name" value="P-loop containing nucleotide triphosphate hydrolases"/>
    <property type="match status" value="1"/>
</dbReference>
<evidence type="ECO:0000256" key="1">
    <source>
        <dbReference type="ARBA" id="ARBA00005417"/>
    </source>
</evidence>
<dbReference type="InterPro" id="IPR027417">
    <property type="entry name" value="P-loop_NTPase"/>
</dbReference>
<dbReference type="OrthoDB" id="9775135at2"/>
<evidence type="ECO:0000313" key="6">
    <source>
        <dbReference type="EMBL" id="AMC94173.1"/>
    </source>
</evidence>
<dbReference type="PANTHER" id="PTHR43335:SF2">
    <property type="entry name" value="ABC TRANSPORTER, ATP-BINDING PROTEIN"/>
    <property type="match status" value="1"/>
</dbReference>
<dbReference type="KEGG" id="erl:AOC36_09275"/>
<evidence type="ECO:0000256" key="4">
    <source>
        <dbReference type="ARBA" id="ARBA00022840"/>
    </source>
</evidence>
<keyword evidence="3" id="KW-0547">Nucleotide-binding</keyword>
<keyword evidence="2" id="KW-0813">Transport</keyword>
<dbReference type="InterPro" id="IPR003439">
    <property type="entry name" value="ABC_transporter-like_ATP-bd"/>
</dbReference>
<evidence type="ECO:0000313" key="7">
    <source>
        <dbReference type="Proteomes" id="UP000063781"/>
    </source>
</evidence>
<dbReference type="STRING" id="1514105.AOC36_09275"/>
<evidence type="ECO:0000259" key="5">
    <source>
        <dbReference type="PROSITE" id="PS50893"/>
    </source>
</evidence>
<feature type="domain" description="ABC transporter" evidence="5">
    <location>
        <begin position="4"/>
        <end position="232"/>
    </location>
</feature>
<dbReference type="AlphaFoldDB" id="A0A109UHI0"/>
<dbReference type="RefSeq" id="WP_067633606.1">
    <property type="nucleotide sequence ID" value="NZ_CP013213.1"/>
</dbReference>
<evidence type="ECO:0000256" key="2">
    <source>
        <dbReference type="ARBA" id="ARBA00022448"/>
    </source>
</evidence>
<dbReference type="PANTHER" id="PTHR43335">
    <property type="entry name" value="ABC TRANSPORTER, ATP-BINDING PROTEIN"/>
    <property type="match status" value="1"/>
</dbReference>
<dbReference type="PROSITE" id="PS00211">
    <property type="entry name" value="ABC_TRANSPORTER_1"/>
    <property type="match status" value="1"/>
</dbReference>
<dbReference type="GO" id="GO:0016887">
    <property type="term" value="F:ATP hydrolysis activity"/>
    <property type="evidence" value="ECO:0007669"/>
    <property type="project" value="InterPro"/>
</dbReference>